<dbReference type="InterPro" id="IPR008775">
    <property type="entry name" value="Phytyl_CoA_dOase-like"/>
</dbReference>
<dbReference type="PANTHER" id="PTHR20883">
    <property type="entry name" value="PHYTANOYL-COA DIOXYGENASE DOMAIN CONTAINING 1"/>
    <property type="match status" value="1"/>
</dbReference>
<evidence type="ECO:0000313" key="4">
    <source>
        <dbReference type="Proteomes" id="UP000595197"/>
    </source>
</evidence>
<keyword evidence="3" id="KW-0223">Dioxygenase</keyword>
<dbReference type="RefSeq" id="WP_201080063.1">
    <property type="nucleotide sequence ID" value="NZ_CP067420.1"/>
</dbReference>
<gene>
    <name evidence="3" type="ORF">IGS68_11525</name>
</gene>
<evidence type="ECO:0000313" key="3">
    <source>
        <dbReference type="EMBL" id="QQP91785.1"/>
    </source>
</evidence>
<sequence length="286" mass="31546">MSKEQIAEYRSTGYLILPGFVPRTECQALLDYSRALAAQLAWEVKRMAFLPKLGDAEHEGYFLTSGDKIRIFFDQEQPAAAGSHAPAWQGVDKIGHALHDLDPLFDGFSRDPRLGRICNQVGMADPRLLQSMVIFKQAQTGGEIGNHQDATWLYTEPQSVLGFWFALEDATTENGCLWVEPGGQRRGLLSRFRRRPEGGAALERLGGLDDFSTADFVPLEAEAGTLVLMHGLTPHRSGPNRSPHPRGAYALHVIDGACHYPEDNWLQRPPEMPLRGFGPVGAALEG</sequence>
<dbReference type="Proteomes" id="UP000595197">
    <property type="component" value="Chromosome"/>
</dbReference>
<protein>
    <submittedName>
        <fullName evidence="3">Phytanoyl-CoA dioxygenase family protein</fullName>
    </submittedName>
</protein>
<accession>A0ABX7BDW3</accession>
<dbReference type="GO" id="GO:0051213">
    <property type="term" value="F:dioxygenase activity"/>
    <property type="evidence" value="ECO:0007669"/>
    <property type="project" value="UniProtKB-KW"/>
</dbReference>
<keyword evidence="2" id="KW-0408">Iron</keyword>
<evidence type="ECO:0000256" key="1">
    <source>
        <dbReference type="ARBA" id="ARBA00022723"/>
    </source>
</evidence>
<dbReference type="PANTHER" id="PTHR20883:SF15">
    <property type="entry name" value="PHYTANOYL-COA DIOXYGENASE DOMAIN-CONTAINING PROTEIN 1"/>
    <property type="match status" value="1"/>
</dbReference>
<dbReference type="SUPFAM" id="SSF51197">
    <property type="entry name" value="Clavaminate synthase-like"/>
    <property type="match status" value="1"/>
</dbReference>
<keyword evidence="4" id="KW-1185">Reference proteome</keyword>
<reference evidence="3" key="1">
    <citation type="submission" date="2021-02" db="EMBL/GenBank/DDBJ databases">
        <title>Skermanella TT6 skin isolate.</title>
        <authorList>
            <person name="Lee K."/>
            <person name="Ganzorig M."/>
        </authorList>
    </citation>
    <scope>NUCLEOTIDE SEQUENCE</scope>
    <source>
        <strain evidence="3">TT6</strain>
    </source>
</reference>
<keyword evidence="3" id="KW-0560">Oxidoreductase</keyword>
<dbReference type="Pfam" id="PF05721">
    <property type="entry name" value="PhyH"/>
    <property type="match status" value="1"/>
</dbReference>
<proteinExistence type="predicted"/>
<dbReference type="EMBL" id="CP067420">
    <property type="protein sequence ID" value="QQP91785.1"/>
    <property type="molecule type" value="Genomic_DNA"/>
</dbReference>
<keyword evidence="1" id="KW-0479">Metal-binding</keyword>
<organism evidence="3 4">
    <name type="scientific">Skermanella cutis</name>
    <dbReference type="NCBI Taxonomy" id="2775420"/>
    <lineage>
        <taxon>Bacteria</taxon>
        <taxon>Pseudomonadati</taxon>
        <taxon>Pseudomonadota</taxon>
        <taxon>Alphaproteobacteria</taxon>
        <taxon>Rhodospirillales</taxon>
        <taxon>Azospirillaceae</taxon>
        <taxon>Skermanella</taxon>
    </lineage>
</organism>
<dbReference type="Gene3D" id="2.60.120.620">
    <property type="entry name" value="q2cbj1_9rhob like domain"/>
    <property type="match status" value="1"/>
</dbReference>
<name>A0ABX7BDW3_9PROT</name>
<evidence type="ECO:0000256" key="2">
    <source>
        <dbReference type="ARBA" id="ARBA00023004"/>
    </source>
</evidence>